<dbReference type="InterPro" id="IPR024654">
    <property type="entry name" value="Calcineurin-like_PHP_lpxH"/>
</dbReference>
<dbReference type="Proteomes" id="UP000243250">
    <property type="component" value="Unassembled WGS sequence"/>
</dbReference>
<organism evidence="3 4">
    <name type="scientific">Halogeometricum limi</name>
    <dbReference type="NCBI Taxonomy" id="555875"/>
    <lineage>
        <taxon>Archaea</taxon>
        <taxon>Methanobacteriati</taxon>
        <taxon>Methanobacteriota</taxon>
        <taxon>Stenosarchaea group</taxon>
        <taxon>Halobacteria</taxon>
        <taxon>Halobacteriales</taxon>
        <taxon>Haloferacaceae</taxon>
        <taxon>Halogeometricum</taxon>
    </lineage>
</organism>
<dbReference type="EMBL" id="FOYS01000003">
    <property type="protein sequence ID" value="SFR50660.1"/>
    <property type="molecule type" value="Genomic_DNA"/>
</dbReference>
<evidence type="ECO:0000313" key="4">
    <source>
        <dbReference type="Proteomes" id="UP000243250"/>
    </source>
</evidence>
<dbReference type="InterPro" id="IPR000979">
    <property type="entry name" value="Phosphodiesterase_MJ0936/Vps29"/>
</dbReference>
<dbReference type="OrthoDB" id="9959at2157"/>
<dbReference type="Gene3D" id="3.60.21.10">
    <property type="match status" value="1"/>
</dbReference>
<dbReference type="AlphaFoldDB" id="A0A1I6H8F0"/>
<dbReference type="Pfam" id="PF12850">
    <property type="entry name" value="Metallophos_2"/>
    <property type="match status" value="1"/>
</dbReference>
<dbReference type="PANTHER" id="PTHR11124">
    <property type="entry name" value="VACUOLAR SORTING PROTEIN VPS29"/>
    <property type="match status" value="1"/>
</dbReference>
<evidence type="ECO:0000256" key="1">
    <source>
        <dbReference type="RuleBase" id="RU362039"/>
    </source>
</evidence>
<name>A0A1I6H8F0_9EURY</name>
<protein>
    <recommendedName>
        <fullName evidence="1">Phosphoesterase</fullName>
        <ecNumber evidence="1">3.1.4.-</ecNumber>
    </recommendedName>
</protein>
<dbReference type="NCBIfam" id="TIGR00040">
    <property type="entry name" value="yfcE"/>
    <property type="match status" value="1"/>
</dbReference>
<comment type="cofactor">
    <cofactor evidence="1">
        <name>a divalent metal cation</name>
        <dbReference type="ChEBI" id="CHEBI:60240"/>
    </cofactor>
</comment>
<feature type="domain" description="Calcineurin-like phosphoesterase" evidence="2">
    <location>
        <begin position="4"/>
        <end position="155"/>
    </location>
</feature>
<dbReference type="STRING" id="555875.SAMN04488124_1905"/>
<comment type="similarity">
    <text evidence="1">Belongs to the metallophosphoesterase superfamily. YfcE family.</text>
</comment>
<proteinExistence type="inferred from homology"/>
<dbReference type="EC" id="3.1.4.-" evidence="1"/>
<dbReference type="GO" id="GO:0046872">
    <property type="term" value="F:metal ion binding"/>
    <property type="evidence" value="ECO:0007669"/>
    <property type="project" value="UniProtKB-KW"/>
</dbReference>
<dbReference type="RefSeq" id="WP_089879824.1">
    <property type="nucleotide sequence ID" value="NZ_FOYS01000003.1"/>
</dbReference>
<evidence type="ECO:0000259" key="2">
    <source>
        <dbReference type="Pfam" id="PF12850"/>
    </source>
</evidence>
<dbReference type="InterPro" id="IPR029052">
    <property type="entry name" value="Metallo-depent_PP-like"/>
</dbReference>
<dbReference type="GO" id="GO:0016787">
    <property type="term" value="F:hydrolase activity"/>
    <property type="evidence" value="ECO:0007669"/>
    <property type="project" value="UniProtKB-UniRule"/>
</dbReference>
<sequence>MSVELAVVSDTHVPSRAAEIPEWVETRIRAADHVVHAGDFDSAAAYDRVVELAGGADNLTAVVGNIDPRTFDLPVTATLSVEDVQFVVTHGSGSREGYHERVAATVQEEGGENAVGISGHTHEPADEYVAGVRLLNPGSATGADPASETTMYTIVVDGADLTVTLHRE</sequence>
<keyword evidence="1" id="KW-0479">Metal-binding</keyword>
<keyword evidence="4" id="KW-1185">Reference proteome</keyword>
<reference evidence="4" key="1">
    <citation type="submission" date="2016-10" db="EMBL/GenBank/DDBJ databases">
        <authorList>
            <person name="Varghese N."/>
            <person name="Submissions S."/>
        </authorList>
    </citation>
    <scope>NUCLEOTIDE SEQUENCE [LARGE SCALE GENOMIC DNA]</scope>
    <source>
        <strain evidence="4">CGMCC 1.8711</strain>
    </source>
</reference>
<evidence type="ECO:0000313" key="3">
    <source>
        <dbReference type="EMBL" id="SFR50660.1"/>
    </source>
</evidence>
<accession>A0A1I6H8F0</accession>
<gene>
    <name evidence="3" type="ORF">SAMN04488124_1905</name>
</gene>
<dbReference type="SUPFAM" id="SSF56300">
    <property type="entry name" value="Metallo-dependent phosphatases"/>
    <property type="match status" value="1"/>
</dbReference>